<dbReference type="AlphaFoldDB" id="G5GGY9"/>
<keyword evidence="3" id="KW-1185">Reference proteome</keyword>
<sequence length="304" mass="33463">MSGISKKAIFILKSGILTVLPILLLNACTGSSVNAGSGGLTEQVQKGGDPAQPAAVPSQTIASDKTNNNSGSQDITNLQENPAALSAAENTESEKSSEELESEKQSIEEVVKDSLKKRDWLFKEEQNDWENENLKQVDFKKASDYNYLGVGHYNDIDNKIRDAYIPYGGSVNLSPGIIGGGSHGVHITVGVNAADDVSGNLDASRNRLNRIYPGLKTGKNISIDGEKIEYFKYYDTGKRDDITYKYYGIIYTKQLSDQRYITADIIITPKLFDSDSQKLLEEIKKAYGIDFKNVNDNTGDKWIK</sequence>
<proteinExistence type="predicted"/>
<dbReference type="RefSeq" id="WP_005540067.1">
    <property type="nucleotide sequence ID" value="NZ_JH378830.1"/>
</dbReference>
<feature type="compositionally biased region" description="Polar residues" evidence="1">
    <location>
        <begin position="57"/>
        <end position="80"/>
    </location>
</feature>
<dbReference type="Proteomes" id="UP000003011">
    <property type="component" value="Unassembled WGS sequence"/>
</dbReference>
<name>G5GGY9_9FIRM</name>
<evidence type="ECO:0000313" key="2">
    <source>
        <dbReference type="EMBL" id="EHI56047.1"/>
    </source>
</evidence>
<gene>
    <name evidence="2" type="ORF">HMPREF9333_00829</name>
</gene>
<accession>G5GGY9</accession>
<feature type="compositionally biased region" description="Basic and acidic residues" evidence="1">
    <location>
        <begin position="92"/>
        <end position="106"/>
    </location>
</feature>
<dbReference type="EMBL" id="ACZL01000014">
    <property type="protein sequence ID" value="EHI56047.1"/>
    <property type="molecule type" value="Genomic_DNA"/>
</dbReference>
<feature type="region of interest" description="Disordered" evidence="1">
    <location>
        <begin position="40"/>
        <end position="106"/>
    </location>
</feature>
<reference evidence="2 3" key="1">
    <citation type="submission" date="2011-08" db="EMBL/GenBank/DDBJ databases">
        <title>The Genome Sequence of Johnsonella ignava ATCC 51276.</title>
        <authorList>
            <consortium name="The Broad Institute Genome Sequencing Platform"/>
            <person name="Earl A."/>
            <person name="Ward D."/>
            <person name="Feldgarden M."/>
            <person name="Gevers D."/>
            <person name="Izard J."/>
            <person name="Blanton J.M."/>
            <person name="Baranova O.V."/>
            <person name="Dewhirst F.E."/>
            <person name="Young S.K."/>
            <person name="Zeng Q."/>
            <person name="Gargeya S."/>
            <person name="Fitzgerald M."/>
            <person name="Haas B."/>
            <person name="Abouelleil A."/>
            <person name="Alvarado L."/>
            <person name="Arachchi H.M."/>
            <person name="Berlin A."/>
            <person name="Brown A."/>
            <person name="Chapman S.B."/>
            <person name="Chen Z."/>
            <person name="Dunbar C."/>
            <person name="Freedman E."/>
            <person name="Gearin G."/>
            <person name="Gellesch M."/>
            <person name="Goldberg J."/>
            <person name="Griggs A."/>
            <person name="Gujja S."/>
            <person name="Heiman D."/>
            <person name="Howarth C."/>
            <person name="Larson L."/>
            <person name="Lui A."/>
            <person name="MacDonald P.J.P."/>
            <person name="Montmayeur A."/>
            <person name="Murphy C."/>
            <person name="Neiman D."/>
            <person name="Pearson M."/>
            <person name="Priest M."/>
            <person name="Roberts A."/>
            <person name="Saif S."/>
            <person name="Shea T."/>
            <person name="Shenoy N."/>
            <person name="Sisk P."/>
            <person name="Stolte C."/>
            <person name="Sykes S."/>
            <person name="Wortman J."/>
            <person name="Nusbaum C."/>
            <person name="Birren B."/>
        </authorList>
    </citation>
    <scope>NUCLEOTIDE SEQUENCE [LARGE SCALE GENOMIC DNA]</scope>
    <source>
        <strain evidence="2 3">ATCC 51276</strain>
    </source>
</reference>
<evidence type="ECO:0000256" key="1">
    <source>
        <dbReference type="SAM" id="MobiDB-lite"/>
    </source>
</evidence>
<protein>
    <submittedName>
        <fullName evidence="2">Uncharacterized protein</fullName>
    </submittedName>
</protein>
<comment type="caution">
    <text evidence="2">The sequence shown here is derived from an EMBL/GenBank/DDBJ whole genome shotgun (WGS) entry which is preliminary data.</text>
</comment>
<dbReference type="STRING" id="679200.HMPREF9333_00829"/>
<organism evidence="2 3">
    <name type="scientific">Johnsonella ignava ATCC 51276</name>
    <dbReference type="NCBI Taxonomy" id="679200"/>
    <lineage>
        <taxon>Bacteria</taxon>
        <taxon>Bacillati</taxon>
        <taxon>Bacillota</taxon>
        <taxon>Clostridia</taxon>
        <taxon>Lachnospirales</taxon>
        <taxon>Lachnospiraceae</taxon>
        <taxon>Johnsonella</taxon>
    </lineage>
</organism>
<evidence type="ECO:0000313" key="3">
    <source>
        <dbReference type="Proteomes" id="UP000003011"/>
    </source>
</evidence>
<dbReference type="HOGENOM" id="CLU_914586_0_0_9"/>